<dbReference type="GO" id="GO:0034727">
    <property type="term" value="P:piecemeal microautophagy of the nucleus"/>
    <property type="evidence" value="ECO:0007669"/>
    <property type="project" value="TreeGrafter"/>
</dbReference>
<dbReference type="GO" id="GO:0000422">
    <property type="term" value="P:autophagy of mitochondrion"/>
    <property type="evidence" value="ECO:0007669"/>
    <property type="project" value="TreeGrafter"/>
</dbReference>
<dbReference type="GeneTree" id="ENSGT00940000155315"/>
<evidence type="ECO:0000256" key="4">
    <source>
        <dbReference type="SAM" id="Coils"/>
    </source>
</evidence>
<dbReference type="Proteomes" id="UP000261420">
    <property type="component" value="Unplaced"/>
</dbReference>
<dbReference type="GO" id="GO:0004197">
    <property type="term" value="F:cysteine-type endopeptidase activity"/>
    <property type="evidence" value="ECO:0007669"/>
    <property type="project" value="Ensembl"/>
</dbReference>
<dbReference type="GO" id="GO:0032456">
    <property type="term" value="P:endocytic recycling"/>
    <property type="evidence" value="ECO:0007669"/>
    <property type="project" value="TreeGrafter"/>
</dbReference>
<accession>A0A3B4UX67</accession>
<name>A0A3B4UX67_SERDU</name>
<dbReference type="PANTHER" id="PTHR45949:SF3">
    <property type="entry name" value="SORTING NEXIN-7"/>
    <property type="match status" value="1"/>
</dbReference>
<sequence>MSGQTVPADFSGHMLDLDEDEDLEVFSKNTSLADGSPMPNSPSSMVNQYRLEEDEEEQQDANAKDIFVTVDNPESHVTAIETFIMYRVLTKTTRSEFDSSEYEVRRRYQDFLWLRSRLEENHPTLIVHPLPEKFVMKGMVERFNDDFIETRRRALHRFLNKISEHPILSCSQHFRVFLTAQELTSHKKQGPGFLSRMGETVRAVANSVRGLRSRPEEFTTMQEYVEDFSNKVCSVDKVTQRIIKEQREYLDEMRQYGPTYTQWAGSEEELAEPLKGVAGCVERCSKETEEQIHHLSEVLVPALHEYVLCAETLKAVMRRRDNIQAEFEAKNEALASRKVDQEALQEEVDALADRVELANNALKGDWSRWQSSMRTDLRSAFISTAEKNVEYYEKCLAVWESFLLSQRAEPSEQRDGEERLIPVMVGHHTSRHCDPNDQTYECLHNLHVHGQKFPLDSSSCCSSCCSSETLPLLWMENRMVAPSLMIVR</sequence>
<dbReference type="SUPFAM" id="SSF64268">
    <property type="entry name" value="PX domain"/>
    <property type="match status" value="1"/>
</dbReference>
<dbReference type="InterPro" id="IPR027267">
    <property type="entry name" value="AH/BAR_dom_sf"/>
</dbReference>
<evidence type="ECO:0000256" key="3">
    <source>
        <dbReference type="ARBA" id="ARBA00022927"/>
    </source>
</evidence>
<feature type="region of interest" description="Disordered" evidence="5">
    <location>
        <begin position="26"/>
        <end position="60"/>
    </location>
</feature>
<feature type="domain" description="PX" evidence="6">
    <location>
        <begin position="64"/>
        <end position="185"/>
    </location>
</feature>
<evidence type="ECO:0000313" key="7">
    <source>
        <dbReference type="Ensembl" id="ENSSDUP00000022495.1"/>
    </source>
</evidence>
<comment type="similarity">
    <text evidence="1">Belongs to the sorting nexin family.</text>
</comment>
<keyword evidence="3" id="KW-0653">Protein transport</keyword>
<keyword evidence="4" id="KW-0175">Coiled coil</keyword>
<keyword evidence="8" id="KW-1185">Reference proteome</keyword>
<proteinExistence type="inferred from homology"/>
<dbReference type="SUPFAM" id="SSF103657">
    <property type="entry name" value="BAR/IMD domain-like"/>
    <property type="match status" value="1"/>
</dbReference>
<feature type="compositionally biased region" description="Low complexity" evidence="5">
    <location>
        <begin position="36"/>
        <end position="45"/>
    </location>
</feature>
<dbReference type="Gene3D" id="3.30.1520.10">
    <property type="entry name" value="Phox-like domain"/>
    <property type="match status" value="1"/>
</dbReference>
<dbReference type="GO" id="GO:0043066">
    <property type="term" value="P:negative regulation of apoptotic process"/>
    <property type="evidence" value="ECO:0007669"/>
    <property type="project" value="Ensembl"/>
</dbReference>
<dbReference type="InterPro" id="IPR001683">
    <property type="entry name" value="PX_dom"/>
</dbReference>
<dbReference type="STRING" id="41447.ENSSDUP00000022495"/>
<keyword evidence="2" id="KW-0813">Transport</keyword>
<dbReference type="GO" id="GO:0005769">
    <property type="term" value="C:early endosome"/>
    <property type="evidence" value="ECO:0007669"/>
    <property type="project" value="TreeGrafter"/>
</dbReference>
<protein>
    <submittedName>
        <fullName evidence="7">Sorting nexin 7</fullName>
    </submittedName>
</protein>
<dbReference type="PANTHER" id="PTHR45949">
    <property type="entry name" value="SORTING NEXIN-4"/>
    <property type="match status" value="1"/>
</dbReference>
<evidence type="ECO:0000256" key="2">
    <source>
        <dbReference type="ARBA" id="ARBA00022448"/>
    </source>
</evidence>
<dbReference type="GO" id="GO:0001889">
    <property type="term" value="P:liver development"/>
    <property type="evidence" value="ECO:0007669"/>
    <property type="project" value="Ensembl"/>
</dbReference>
<feature type="coiled-coil region" evidence="4">
    <location>
        <begin position="313"/>
        <end position="361"/>
    </location>
</feature>
<dbReference type="InterPro" id="IPR036871">
    <property type="entry name" value="PX_dom_sf"/>
</dbReference>
<reference evidence="7" key="1">
    <citation type="submission" date="2025-08" db="UniProtKB">
        <authorList>
            <consortium name="Ensembl"/>
        </authorList>
    </citation>
    <scope>IDENTIFICATION</scope>
</reference>
<dbReference type="GO" id="GO:0015031">
    <property type="term" value="P:protein transport"/>
    <property type="evidence" value="ECO:0007669"/>
    <property type="project" value="UniProtKB-KW"/>
</dbReference>
<dbReference type="AlphaFoldDB" id="A0A3B4UX67"/>
<dbReference type="SMART" id="SM00312">
    <property type="entry name" value="PX"/>
    <property type="match status" value="1"/>
</dbReference>
<dbReference type="GO" id="GO:0035091">
    <property type="term" value="F:phosphatidylinositol binding"/>
    <property type="evidence" value="ECO:0007669"/>
    <property type="project" value="InterPro"/>
</dbReference>
<dbReference type="GO" id="GO:0000407">
    <property type="term" value="C:phagophore assembly site"/>
    <property type="evidence" value="ECO:0007669"/>
    <property type="project" value="TreeGrafter"/>
</dbReference>
<dbReference type="Gene3D" id="1.20.1270.60">
    <property type="entry name" value="Arfaptin homology (AH) domain/BAR domain"/>
    <property type="match status" value="1"/>
</dbReference>
<reference evidence="7" key="2">
    <citation type="submission" date="2025-09" db="UniProtKB">
        <authorList>
            <consortium name="Ensembl"/>
        </authorList>
    </citation>
    <scope>IDENTIFICATION</scope>
</reference>
<organism evidence="7 8">
    <name type="scientific">Seriola dumerili</name>
    <name type="common">Greater amberjack</name>
    <name type="synonym">Caranx dumerili</name>
    <dbReference type="NCBI Taxonomy" id="41447"/>
    <lineage>
        <taxon>Eukaryota</taxon>
        <taxon>Metazoa</taxon>
        <taxon>Chordata</taxon>
        <taxon>Craniata</taxon>
        <taxon>Vertebrata</taxon>
        <taxon>Euteleostomi</taxon>
        <taxon>Actinopterygii</taxon>
        <taxon>Neopterygii</taxon>
        <taxon>Teleostei</taxon>
        <taxon>Neoteleostei</taxon>
        <taxon>Acanthomorphata</taxon>
        <taxon>Carangaria</taxon>
        <taxon>Carangiformes</taxon>
        <taxon>Carangidae</taxon>
        <taxon>Seriola</taxon>
    </lineage>
</organism>
<evidence type="ECO:0000259" key="6">
    <source>
        <dbReference type="PROSITE" id="PS50195"/>
    </source>
</evidence>
<dbReference type="PROSITE" id="PS50195">
    <property type="entry name" value="PX"/>
    <property type="match status" value="1"/>
</dbReference>
<dbReference type="Ensembl" id="ENSSDUT00000022907.1">
    <property type="protein sequence ID" value="ENSSDUP00000022495.1"/>
    <property type="gene ID" value="ENSSDUG00000016364.1"/>
</dbReference>
<dbReference type="Pfam" id="PF00787">
    <property type="entry name" value="PX"/>
    <property type="match status" value="1"/>
</dbReference>
<evidence type="ECO:0000313" key="8">
    <source>
        <dbReference type="Proteomes" id="UP000261420"/>
    </source>
</evidence>
<evidence type="ECO:0000256" key="1">
    <source>
        <dbReference type="ARBA" id="ARBA00010883"/>
    </source>
</evidence>
<evidence type="ECO:0000256" key="5">
    <source>
        <dbReference type="SAM" id="MobiDB-lite"/>
    </source>
</evidence>
<dbReference type="GO" id="GO:0061709">
    <property type="term" value="P:reticulophagy"/>
    <property type="evidence" value="ECO:0007669"/>
    <property type="project" value="TreeGrafter"/>
</dbReference>
<dbReference type="OMA" id="LHYYEEC"/>